<gene>
    <name evidence="2" type="ORF">S40285_05667</name>
</gene>
<dbReference type="OMA" id="PLICANW"/>
<evidence type="ECO:0000259" key="1">
    <source>
        <dbReference type="Pfam" id="PF14737"/>
    </source>
</evidence>
<dbReference type="Pfam" id="PF14737">
    <property type="entry name" value="DUF4470"/>
    <property type="match status" value="1"/>
</dbReference>
<organism evidence="2 3">
    <name type="scientific">Stachybotrys chlorohalonatus (strain IBT 40285)</name>
    <dbReference type="NCBI Taxonomy" id="1283841"/>
    <lineage>
        <taxon>Eukaryota</taxon>
        <taxon>Fungi</taxon>
        <taxon>Dikarya</taxon>
        <taxon>Ascomycota</taxon>
        <taxon>Pezizomycotina</taxon>
        <taxon>Sordariomycetes</taxon>
        <taxon>Hypocreomycetidae</taxon>
        <taxon>Hypocreales</taxon>
        <taxon>Stachybotryaceae</taxon>
        <taxon>Stachybotrys</taxon>
    </lineage>
</organism>
<dbReference type="HOGENOM" id="CLU_051862_0_0_1"/>
<feature type="domain" description="DUF4470" evidence="1">
    <location>
        <begin position="62"/>
        <end position="163"/>
    </location>
</feature>
<sequence length="253" mass="28564">MAKVPAIPLICANWGHDTPTYNNKASKASWRPAWELEDREPAWNKPEAARNLYNTFGEETYLWGNPPAIDVLQLQQKEGVQYGKDIALLFSASGDLRNVDKIIVDLPTNVSQRVEVTIIDREFAVVALNATWLLLALTWQETAPASNLKAAESFIHLWYSAFIPAELYAQLHDNIKPLVTEVCAEFATEAFSVALEKTWNFQSGRTLRLVLTKEQWLKLKALFDTPETLSFERASSLRTAVTLAPGRADFRDR</sequence>
<evidence type="ECO:0000313" key="2">
    <source>
        <dbReference type="EMBL" id="KFA69503.1"/>
    </source>
</evidence>
<dbReference type="Proteomes" id="UP000028524">
    <property type="component" value="Unassembled WGS sequence"/>
</dbReference>
<reference evidence="2 3" key="1">
    <citation type="journal article" date="2014" name="BMC Genomics">
        <title>Comparative genome sequencing reveals chemotype-specific gene clusters in the toxigenic black mold Stachybotrys.</title>
        <authorList>
            <person name="Semeiks J."/>
            <person name="Borek D."/>
            <person name="Otwinowski Z."/>
            <person name="Grishin N.V."/>
        </authorList>
    </citation>
    <scope>NUCLEOTIDE SEQUENCE [LARGE SCALE GENOMIC DNA]</scope>
    <source>
        <strain evidence="2 3">IBT 40285</strain>
    </source>
</reference>
<dbReference type="InParanoid" id="A0A084QZW8"/>
<accession>A0A084QZW8</accession>
<dbReference type="EMBL" id="KL659446">
    <property type="protein sequence ID" value="KFA69503.1"/>
    <property type="molecule type" value="Genomic_DNA"/>
</dbReference>
<name>A0A084QZW8_STAC4</name>
<protein>
    <recommendedName>
        <fullName evidence="1">DUF4470 domain-containing protein</fullName>
    </recommendedName>
</protein>
<proteinExistence type="predicted"/>
<keyword evidence="3" id="KW-1185">Reference proteome</keyword>
<dbReference type="OrthoDB" id="5282002at2759"/>
<dbReference type="AlphaFoldDB" id="A0A084QZW8"/>
<dbReference type="STRING" id="1283841.A0A084QZW8"/>
<dbReference type="InterPro" id="IPR027974">
    <property type="entry name" value="DUF4470"/>
</dbReference>
<evidence type="ECO:0000313" key="3">
    <source>
        <dbReference type="Proteomes" id="UP000028524"/>
    </source>
</evidence>